<evidence type="ECO:0000313" key="1">
    <source>
        <dbReference type="EMBL" id="KIK75309.1"/>
    </source>
</evidence>
<accession>A0A0D0D5H0</accession>
<dbReference type="InParanoid" id="A0A0D0D5H0"/>
<dbReference type="HOGENOM" id="CLU_208067_0_0_1"/>
<feature type="non-terminal residue" evidence="1">
    <location>
        <position position="54"/>
    </location>
</feature>
<reference evidence="2" key="2">
    <citation type="submission" date="2015-01" db="EMBL/GenBank/DDBJ databases">
        <title>Evolutionary Origins and Diversification of the Mycorrhizal Mutualists.</title>
        <authorList>
            <consortium name="DOE Joint Genome Institute"/>
            <consortium name="Mycorrhizal Genomics Consortium"/>
            <person name="Kohler A."/>
            <person name="Kuo A."/>
            <person name="Nagy L.G."/>
            <person name="Floudas D."/>
            <person name="Copeland A."/>
            <person name="Barry K.W."/>
            <person name="Cichocki N."/>
            <person name="Veneault-Fourrey C."/>
            <person name="LaButti K."/>
            <person name="Lindquist E.A."/>
            <person name="Lipzen A."/>
            <person name="Lundell T."/>
            <person name="Morin E."/>
            <person name="Murat C."/>
            <person name="Riley R."/>
            <person name="Ohm R."/>
            <person name="Sun H."/>
            <person name="Tunlid A."/>
            <person name="Henrissat B."/>
            <person name="Grigoriev I.V."/>
            <person name="Hibbett D.S."/>
            <person name="Martin F."/>
        </authorList>
    </citation>
    <scope>NUCLEOTIDE SEQUENCE [LARGE SCALE GENOMIC DNA]</scope>
    <source>
        <strain evidence="2">Ve08.2h10</strain>
    </source>
</reference>
<name>A0A0D0D5H0_9AGAM</name>
<reference evidence="1 2" key="1">
    <citation type="submission" date="2014-04" db="EMBL/GenBank/DDBJ databases">
        <authorList>
            <consortium name="DOE Joint Genome Institute"/>
            <person name="Kuo A."/>
            <person name="Kohler A."/>
            <person name="Jargeat P."/>
            <person name="Nagy L.G."/>
            <person name="Floudas D."/>
            <person name="Copeland A."/>
            <person name="Barry K.W."/>
            <person name="Cichocki N."/>
            <person name="Veneault-Fourrey C."/>
            <person name="LaButti K."/>
            <person name="Lindquist E.A."/>
            <person name="Lipzen A."/>
            <person name="Lundell T."/>
            <person name="Morin E."/>
            <person name="Murat C."/>
            <person name="Sun H."/>
            <person name="Tunlid A."/>
            <person name="Henrissat B."/>
            <person name="Grigoriev I.V."/>
            <person name="Hibbett D.S."/>
            <person name="Martin F."/>
            <person name="Nordberg H.P."/>
            <person name="Cantor M.N."/>
            <person name="Hua S.X."/>
        </authorList>
    </citation>
    <scope>NUCLEOTIDE SEQUENCE [LARGE SCALE GENOMIC DNA]</scope>
    <source>
        <strain evidence="1 2">Ve08.2h10</strain>
    </source>
</reference>
<dbReference type="Proteomes" id="UP000054538">
    <property type="component" value="Unassembled WGS sequence"/>
</dbReference>
<protein>
    <submittedName>
        <fullName evidence="1">Uncharacterized protein</fullName>
    </submittedName>
</protein>
<organism evidence="1 2">
    <name type="scientific">Paxillus rubicundulus Ve08.2h10</name>
    <dbReference type="NCBI Taxonomy" id="930991"/>
    <lineage>
        <taxon>Eukaryota</taxon>
        <taxon>Fungi</taxon>
        <taxon>Dikarya</taxon>
        <taxon>Basidiomycota</taxon>
        <taxon>Agaricomycotina</taxon>
        <taxon>Agaricomycetes</taxon>
        <taxon>Agaricomycetidae</taxon>
        <taxon>Boletales</taxon>
        <taxon>Paxilineae</taxon>
        <taxon>Paxillaceae</taxon>
        <taxon>Paxillus</taxon>
    </lineage>
</organism>
<dbReference type="AlphaFoldDB" id="A0A0D0D5H0"/>
<dbReference type="OrthoDB" id="2668963at2759"/>
<keyword evidence="2" id="KW-1185">Reference proteome</keyword>
<sequence length="54" mass="6195">MTGCAKSDTKKDQILSEHQEEALTDAIKIYQDKQQKPQEARRSLRSICCEVEGR</sequence>
<proteinExistence type="predicted"/>
<dbReference type="EMBL" id="KN828201">
    <property type="protein sequence ID" value="KIK75309.1"/>
    <property type="molecule type" value="Genomic_DNA"/>
</dbReference>
<gene>
    <name evidence="1" type="ORF">PAXRUDRAFT_65412</name>
</gene>
<evidence type="ECO:0000313" key="2">
    <source>
        <dbReference type="Proteomes" id="UP000054538"/>
    </source>
</evidence>